<dbReference type="Pfam" id="PF02470">
    <property type="entry name" value="MlaD"/>
    <property type="match status" value="1"/>
</dbReference>
<feature type="domain" description="Mce/MlaD" evidence="3">
    <location>
        <begin position="38"/>
        <end position="112"/>
    </location>
</feature>
<organism evidence="4 5">
    <name type="scientific">Bradyrhizobium ontarionense</name>
    <dbReference type="NCBI Taxonomy" id="2898149"/>
    <lineage>
        <taxon>Bacteria</taxon>
        <taxon>Pseudomonadati</taxon>
        <taxon>Pseudomonadota</taxon>
        <taxon>Alphaproteobacteria</taxon>
        <taxon>Hyphomicrobiales</taxon>
        <taxon>Nitrobacteraceae</taxon>
        <taxon>Bradyrhizobium</taxon>
    </lineage>
</organism>
<dbReference type="RefSeq" id="WP_231318605.1">
    <property type="nucleotide sequence ID" value="NZ_CP088156.1"/>
</dbReference>
<evidence type="ECO:0000256" key="1">
    <source>
        <dbReference type="SAM" id="MobiDB-lite"/>
    </source>
</evidence>
<feature type="transmembrane region" description="Helical" evidence="2">
    <location>
        <begin position="6"/>
        <end position="25"/>
    </location>
</feature>
<accession>A0ABY3R794</accession>
<evidence type="ECO:0000256" key="2">
    <source>
        <dbReference type="SAM" id="Phobius"/>
    </source>
</evidence>
<name>A0ABY3R794_9BRAD</name>
<dbReference type="PANTHER" id="PTHR36698">
    <property type="entry name" value="BLL5892 PROTEIN"/>
    <property type="match status" value="1"/>
</dbReference>
<keyword evidence="2" id="KW-0812">Transmembrane</keyword>
<keyword evidence="5" id="KW-1185">Reference proteome</keyword>
<reference evidence="4" key="1">
    <citation type="journal article" date="2024" name="Antonie Van Leeuwenhoek">
        <title>Bradyrhizobium ontarionense sp. nov., a novel bacterial symbiont isolated from Aeschynomene indica (Indian jointvetch), harbours photosynthesis, nitrogen fixation and nitrous oxide (N2O) reductase genes.</title>
        <authorList>
            <person name="Bromfield E.S.P."/>
            <person name="Cloutier S."/>
        </authorList>
    </citation>
    <scope>NUCLEOTIDE SEQUENCE</scope>
    <source>
        <strain evidence="4">A19</strain>
    </source>
</reference>
<dbReference type="Proteomes" id="UP001431010">
    <property type="component" value="Chromosome"/>
</dbReference>
<evidence type="ECO:0000259" key="3">
    <source>
        <dbReference type="Pfam" id="PF02470"/>
    </source>
</evidence>
<gene>
    <name evidence="4" type="ORF">LQG66_26630</name>
</gene>
<evidence type="ECO:0000313" key="5">
    <source>
        <dbReference type="Proteomes" id="UP001431010"/>
    </source>
</evidence>
<evidence type="ECO:0000313" key="4">
    <source>
        <dbReference type="EMBL" id="UFZ02819.1"/>
    </source>
</evidence>
<protein>
    <submittedName>
        <fullName evidence="4">MlaD family protein</fullName>
    </submittedName>
</protein>
<keyword evidence="2" id="KW-1133">Transmembrane helix</keyword>
<sequence length="274" mass="28621">MRAINLIVGTLTIAAVAAGISGVLLKQKSRIAQQRSTLRVVFDGGSAAGLRKGGPVNFDGVQAGQILSINLESPRKIVALVTLDSSAPLRKDTTAGIEFQGLTGIAAISLVGGAPTAPPVPLDHDGVPVLTADLKDQETMVETVHNVDKFVVSNAPAIKDALQTFESETASLNDKTAAIDAAIDKAEDIFKGFDKVVTKVDDAIPGFAQGNPGELFDQIRSMRELVDGLRRKSAKVLEDGRKTLVDISDGANAMNVKLGGQPAAPGPRRVPASR</sequence>
<feature type="region of interest" description="Disordered" evidence="1">
    <location>
        <begin position="255"/>
        <end position="274"/>
    </location>
</feature>
<dbReference type="PANTHER" id="PTHR36698:SF2">
    <property type="entry name" value="MCE_MLAD DOMAIN-CONTAINING PROTEIN"/>
    <property type="match status" value="1"/>
</dbReference>
<keyword evidence="2" id="KW-0472">Membrane</keyword>
<dbReference type="InterPro" id="IPR003399">
    <property type="entry name" value="Mce/MlaD"/>
</dbReference>
<dbReference type="EMBL" id="CP088156">
    <property type="protein sequence ID" value="UFZ02819.1"/>
    <property type="molecule type" value="Genomic_DNA"/>
</dbReference>
<proteinExistence type="predicted"/>